<dbReference type="Proteomes" id="UP000189464">
    <property type="component" value="Chromosome"/>
</dbReference>
<dbReference type="EMBL" id="CP019698">
    <property type="protein sequence ID" value="AQS58166.1"/>
    <property type="molecule type" value="Genomic_DNA"/>
</dbReference>
<proteinExistence type="predicted"/>
<dbReference type="Pfam" id="PF08867">
    <property type="entry name" value="FRG"/>
    <property type="match status" value="1"/>
</dbReference>
<feature type="domain" description="FRG" evidence="1">
    <location>
        <begin position="15"/>
        <end position="58"/>
    </location>
</feature>
<reference evidence="2 3" key="1">
    <citation type="journal article" date="2016" name="Int. J. Syst. Evol. Microbiol.">
        <title>Desulfotomaculum ferrireducens sp. nov., a moderately thermophilic sulfate-reducing and dissimilatory Fe(III)-reducing bacterium isolated from compost.</title>
        <authorList>
            <person name="Yang G."/>
            <person name="Guo J."/>
            <person name="Zhuang L."/>
            <person name="Yuan Y."/>
            <person name="Zhou S."/>
        </authorList>
    </citation>
    <scope>NUCLEOTIDE SEQUENCE [LARGE SCALE GENOMIC DNA]</scope>
    <source>
        <strain evidence="2 3">GSS09</strain>
    </source>
</reference>
<organism evidence="2 3">
    <name type="scientific">Desulforamulus ferrireducens</name>
    <dbReference type="NCBI Taxonomy" id="1833852"/>
    <lineage>
        <taxon>Bacteria</taxon>
        <taxon>Bacillati</taxon>
        <taxon>Bacillota</taxon>
        <taxon>Clostridia</taxon>
        <taxon>Eubacteriales</taxon>
        <taxon>Peptococcaceae</taxon>
        <taxon>Desulforamulus</taxon>
    </lineage>
</organism>
<dbReference type="RefSeq" id="WP_149026578.1">
    <property type="nucleotide sequence ID" value="NZ_CP019698.1"/>
</dbReference>
<sequence>MRKYEFQKIVSRFKTVKEWRFDVLCRAIDQHYGSTTNWLDITNDFEVELFFACCKFDEKMNSYIPLRTADFKKEKDTYSVLFKADSILADLLYGSTNDKSGVITIGFQPFMRCHR</sequence>
<protein>
    <recommendedName>
        <fullName evidence="1">FRG domain-containing protein</fullName>
    </recommendedName>
</protein>
<keyword evidence="3" id="KW-1185">Reference proteome</keyword>
<dbReference type="InterPro" id="IPR014966">
    <property type="entry name" value="FRG-dom"/>
</dbReference>
<dbReference type="KEGG" id="dfg:B0537_03090"/>
<evidence type="ECO:0000313" key="2">
    <source>
        <dbReference type="EMBL" id="AQS58166.1"/>
    </source>
</evidence>
<evidence type="ECO:0000259" key="1">
    <source>
        <dbReference type="Pfam" id="PF08867"/>
    </source>
</evidence>
<dbReference type="AlphaFoldDB" id="A0A1S6ITQ8"/>
<gene>
    <name evidence="2" type="ORF">B0537_03090</name>
</gene>
<accession>A0A1S6ITQ8</accession>
<evidence type="ECO:0000313" key="3">
    <source>
        <dbReference type="Proteomes" id="UP000189464"/>
    </source>
</evidence>
<name>A0A1S6ITQ8_9FIRM</name>
<dbReference type="OrthoDB" id="9816036at2"/>